<evidence type="ECO:0000313" key="1">
    <source>
        <dbReference type="EMBL" id="ETO03084.1"/>
    </source>
</evidence>
<feature type="non-terminal residue" evidence="1">
    <location>
        <position position="102"/>
    </location>
</feature>
<dbReference type="OrthoDB" id="2400221at2759"/>
<gene>
    <name evidence="1" type="ORF">RFI_34326</name>
</gene>
<keyword evidence="2" id="KW-1185">Reference proteome</keyword>
<protein>
    <submittedName>
        <fullName evidence="1">Uncharacterized protein</fullName>
    </submittedName>
</protein>
<organism evidence="1 2">
    <name type="scientific">Reticulomyxa filosa</name>
    <dbReference type="NCBI Taxonomy" id="46433"/>
    <lineage>
        <taxon>Eukaryota</taxon>
        <taxon>Sar</taxon>
        <taxon>Rhizaria</taxon>
        <taxon>Retaria</taxon>
        <taxon>Foraminifera</taxon>
        <taxon>Monothalamids</taxon>
        <taxon>Reticulomyxidae</taxon>
        <taxon>Reticulomyxa</taxon>
    </lineage>
</organism>
<feature type="non-terminal residue" evidence="1">
    <location>
        <position position="1"/>
    </location>
</feature>
<dbReference type="AlphaFoldDB" id="X6LN91"/>
<sequence>PLCETVKVYLWQFGSLPELDERQYILEMTKHQKKELKKPLQIMFDNEVSFIVEQICKSQIFMRTKLQDVAMVSLRDVERCLNIFVWLANQYFADASNIRQCL</sequence>
<name>X6LN91_RETFI</name>
<dbReference type="EMBL" id="ASPP01034194">
    <property type="protein sequence ID" value="ETO03084.1"/>
    <property type="molecule type" value="Genomic_DNA"/>
</dbReference>
<reference evidence="1 2" key="1">
    <citation type="journal article" date="2013" name="Curr. Biol.">
        <title>The Genome of the Foraminiferan Reticulomyxa filosa.</title>
        <authorList>
            <person name="Glockner G."/>
            <person name="Hulsmann N."/>
            <person name="Schleicher M."/>
            <person name="Noegel A.A."/>
            <person name="Eichinger L."/>
            <person name="Gallinger C."/>
            <person name="Pawlowski J."/>
            <person name="Sierra R."/>
            <person name="Euteneuer U."/>
            <person name="Pillet L."/>
            <person name="Moustafa A."/>
            <person name="Platzer M."/>
            <person name="Groth M."/>
            <person name="Szafranski K."/>
            <person name="Schliwa M."/>
        </authorList>
    </citation>
    <scope>NUCLEOTIDE SEQUENCE [LARGE SCALE GENOMIC DNA]</scope>
</reference>
<evidence type="ECO:0000313" key="2">
    <source>
        <dbReference type="Proteomes" id="UP000023152"/>
    </source>
</evidence>
<comment type="caution">
    <text evidence="1">The sequence shown here is derived from an EMBL/GenBank/DDBJ whole genome shotgun (WGS) entry which is preliminary data.</text>
</comment>
<dbReference type="Proteomes" id="UP000023152">
    <property type="component" value="Unassembled WGS sequence"/>
</dbReference>
<proteinExistence type="predicted"/>
<accession>X6LN91</accession>